<keyword evidence="3" id="KW-1185">Reference proteome</keyword>
<protein>
    <submittedName>
        <fullName evidence="2">Uncharacterized protein</fullName>
    </submittedName>
</protein>
<dbReference type="OrthoDB" id="255777at2157"/>
<dbReference type="Proteomes" id="UP000010878">
    <property type="component" value="Chromosome"/>
</dbReference>
<keyword evidence="1" id="KW-1133">Transmembrane helix</keyword>
<name>L0K379_9EURY</name>
<sequence>MIESAGLPPLARATALVGVVFLQAVALYVGYGLLERVASPAIERVTNAST</sequence>
<keyword evidence="1" id="KW-0472">Membrane</keyword>
<keyword evidence="1" id="KW-0812">Transmembrane</keyword>
<organism evidence="2 3">
    <name type="scientific">Natronococcus occultus SP4</name>
    <dbReference type="NCBI Taxonomy" id="694430"/>
    <lineage>
        <taxon>Archaea</taxon>
        <taxon>Methanobacteriati</taxon>
        <taxon>Methanobacteriota</taxon>
        <taxon>Stenosarchaea group</taxon>
        <taxon>Halobacteria</taxon>
        <taxon>Halobacteriales</taxon>
        <taxon>Natrialbaceae</taxon>
        <taxon>Natronococcus</taxon>
    </lineage>
</organism>
<dbReference type="AlphaFoldDB" id="L0K379"/>
<proteinExistence type="predicted"/>
<dbReference type="InterPro" id="IPR055934">
    <property type="entry name" value="DUF7512"/>
</dbReference>
<dbReference type="HOGENOM" id="CLU_213589_1_0_2"/>
<dbReference type="GeneID" id="54763896"/>
<feature type="transmembrane region" description="Helical" evidence="1">
    <location>
        <begin position="13"/>
        <end position="34"/>
    </location>
</feature>
<evidence type="ECO:0000313" key="3">
    <source>
        <dbReference type="Proteomes" id="UP000010878"/>
    </source>
</evidence>
<reference evidence="2 3" key="1">
    <citation type="submission" date="2012-11" db="EMBL/GenBank/DDBJ databases">
        <title>FINISHED of Natronococcus occultus SP4, DSM 3396.</title>
        <authorList>
            <consortium name="DOE Joint Genome Institute"/>
            <person name="Eisen J."/>
            <person name="Huntemann M."/>
            <person name="Wei C.-L."/>
            <person name="Han J."/>
            <person name="Detter J.C."/>
            <person name="Han C."/>
            <person name="Tapia R."/>
            <person name="Chen A."/>
            <person name="Kyrpides N."/>
            <person name="Mavromatis K."/>
            <person name="Markowitz V."/>
            <person name="Szeto E."/>
            <person name="Ivanova N."/>
            <person name="Mikhailova N."/>
            <person name="Ovchinnikova G."/>
            <person name="Pagani I."/>
            <person name="Pati A."/>
            <person name="Goodwin L."/>
            <person name="Nordberg H.P."/>
            <person name="Cantor M.N."/>
            <person name="Hua S.X."/>
            <person name="Woyke T."/>
            <person name="Eisen J."/>
            <person name="Klenk H.-P."/>
            <person name="Klenk H.-P."/>
        </authorList>
    </citation>
    <scope>NUCLEOTIDE SEQUENCE [LARGE SCALE GENOMIC DNA]</scope>
    <source>
        <strain evidence="2 3">SP4</strain>
    </source>
</reference>
<evidence type="ECO:0000313" key="2">
    <source>
        <dbReference type="EMBL" id="AGB39015.1"/>
    </source>
</evidence>
<accession>L0K379</accession>
<dbReference type="EMBL" id="CP003929">
    <property type="protein sequence ID" value="AGB39015.1"/>
    <property type="molecule type" value="Genomic_DNA"/>
</dbReference>
<dbReference type="KEGG" id="nou:Natoc_3278"/>
<dbReference type="STRING" id="694430.Natoc_3278"/>
<dbReference type="eggNOG" id="arCOG10967">
    <property type="taxonomic scope" value="Archaea"/>
</dbReference>
<dbReference type="Pfam" id="PF24352">
    <property type="entry name" value="DUF7512"/>
    <property type="match status" value="1"/>
</dbReference>
<evidence type="ECO:0000256" key="1">
    <source>
        <dbReference type="SAM" id="Phobius"/>
    </source>
</evidence>
<gene>
    <name evidence="2" type="ORF">Natoc_3278</name>
</gene>
<dbReference type="RefSeq" id="WP_015322454.1">
    <property type="nucleotide sequence ID" value="NC_019974.1"/>
</dbReference>